<protein>
    <submittedName>
        <fullName evidence="1">Uncharacterized protein</fullName>
    </submittedName>
</protein>
<evidence type="ECO:0000313" key="2">
    <source>
        <dbReference type="Proteomes" id="UP000253727"/>
    </source>
</evidence>
<reference evidence="1 2" key="1">
    <citation type="submission" date="2018-04" db="EMBL/GenBank/DDBJ databases">
        <title>Altererythrobacter sp. HME9302 genome sequencing and assembly.</title>
        <authorList>
            <person name="Kang H."/>
            <person name="Kim H."/>
            <person name="Joh K."/>
        </authorList>
    </citation>
    <scope>NUCLEOTIDE SEQUENCE [LARGE SCALE GENOMIC DNA]</scope>
    <source>
        <strain evidence="1 2">HME9302</strain>
    </source>
</reference>
<dbReference type="Proteomes" id="UP000253727">
    <property type="component" value="Unassembled WGS sequence"/>
</dbReference>
<dbReference type="AlphaFoldDB" id="A0A369Q4P6"/>
<proteinExistence type="predicted"/>
<dbReference type="EMBL" id="QBKA01000002">
    <property type="protein sequence ID" value="RDC59873.1"/>
    <property type="molecule type" value="Genomic_DNA"/>
</dbReference>
<keyword evidence="2" id="KW-1185">Reference proteome</keyword>
<dbReference type="RefSeq" id="WP_115366143.1">
    <property type="nucleotide sequence ID" value="NZ_QBKA01000002.1"/>
</dbReference>
<dbReference type="OrthoDB" id="9965483at2"/>
<sequence>MLRFTTIKDDVLLSLYKALLSSDKQEYFTASQIFPNVTLSIGTAMVNRACNALSEQDFVIGSNQGEDEYFTLSQKGFDRVEELLDASSEVPVAFAAIPAAGRTVGLNHNSAEIEAISEEIDRAIEIARATKSNSFNSDQQSRAVASLESAAALWKAAELTVFQIKVGIIFAIEDAQKILQSTFRTVKGPLLVDFIKTVLRNTTGIDL</sequence>
<gene>
    <name evidence="1" type="ORF">HME9302_01069</name>
</gene>
<evidence type="ECO:0000313" key="1">
    <source>
        <dbReference type="EMBL" id="RDC59873.1"/>
    </source>
</evidence>
<name>A0A369Q4P6_9SPHN</name>
<accession>A0A369Q4P6</accession>
<organism evidence="1 2">
    <name type="scientific">Alteripontixanthobacter maritimus</name>
    <dbReference type="NCBI Taxonomy" id="2161824"/>
    <lineage>
        <taxon>Bacteria</taxon>
        <taxon>Pseudomonadati</taxon>
        <taxon>Pseudomonadota</taxon>
        <taxon>Alphaproteobacteria</taxon>
        <taxon>Sphingomonadales</taxon>
        <taxon>Erythrobacteraceae</taxon>
        <taxon>Alteripontixanthobacter</taxon>
    </lineage>
</organism>
<comment type="caution">
    <text evidence="1">The sequence shown here is derived from an EMBL/GenBank/DDBJ whole genome shotgun (WGS) entry which is preliminary data.</text>
</comment>